<dbReference type="InterPro" id="IPR051784">
    <property type="entry name" value="Nod_factor_ABC_transporter"/>
</dbReference>
<dbReference type="EMBL" id="VCKX01000158">
    <property type="protein sequence ID" value="TMR27814.1"/>
    <property type="molecule type" value="Genomic_DNA"/>
</dbReference>
<evidence type="ECO:0000256" key="1">
    <source>
        <dbReference type="ARBA" id="ARBA00004141"/>
    </source>
</evidence>
<dbReference type="OrthoDB" id="8988363at2"/>
<reference evidence="9 10" key="1">
    <citation type="submission" date="2019-05" db="EMBL/GenBank/DDBJ databases">
        <title>Draft genome sequence of Nonomuraea zeae DSM 100528.</title>
        <authorList>
            <person name="Saricaoglu S."/>
            <person name="Isik K."/>
        </authorList>
    </citation>
    <scope>NUCLEOTIDE SEQUENCE [LARGE SCALE GENOMIC DNA]</scope>
    <source>
        <strain evidence="9 10">DSM 100528</strain>
    </source>
</reference>
<sequence length="279" mass="29734">MTGTAAEHRTRTPAPSGTAAPARLERRPFGLARHSLALAGRSITKTLRTPEQLLDVTLQPIIFVVIYVFLLGGAVSGSTGDYLQFLLPAILVQTVLFGGMATGVNLNTDVKKGVFDRFRSLPIGRSAPLIGSVLGDLIRYLVAVVVLLGFGYALGFRVQTGLLPALGACVLTVFFAFCVSWAFVLLGVLMREPGGVQGTAFLVLFPLTFGTSMIAPKETLPGWLQGWLEVNPVNHAMVAARALMLGGPAAAAVWWTLLSGLLFLAVFAPLAVLAYRRRT</sequence>
<dbReference type="Pfam" id="PF01061">
    <property type="entry name" value="ABC2_membrane"/>
    <property type="match status" value="1"/>
</dbReference>
<dbReference type="RefSeq" id="WP_138694651.1">
    <property type="nucleotide sequence ID" value="NZ_JBHSAZ010000055.1"/>
</dbReference>
<feature type="domain" description="ABC transmembrane type-2" evidence="8">
    <location>
        <begin position="51"/>
        <end position="278"/>
    </location>
</feature>
<evidence type="ECO:0000256" key="5">
    <source>
        <dbReference type="ARBA" id="ARBA00023251"/>
    </source>
</evidence>
<evidence type="ECO:0000256" key="6">
    <source>
        <dbReference type="RuleBase" id="RU361157"/>
    </source>
</evidence>
<keyword evidence="4 6" id="KW-0472">Membrane</keyword>
<feature type="compositionally biased region" description="Basic and acidic residues" evidence="7">
    <location>
        <begin position="1"/>
        <end position="10"/>
    </location>
</feature>
<feature type="transmembrane region" description="Helical" evidence="6">
    <location>
        <begin position="127"/>
        <end position="153"/>
    </location>
</feature>
<evidence type="ECO:0000256" key="3">
    <source>
        <dbReference type="ARBA" id="ARBA00022989"/>
    </source>
</evidence>
<dbReference type="GO" id="GO:0046677">
    <property type="term" value="P:response to antibiotic"/>
    <property type="evidence" value="ECO:0007669"/>
    <property type="project" value="UniProtKB-KW"/>
</dbReference>
<organism evidence="9 10">
    <name type="scientific">Nonomuraea zeae</name>
    <dbReference type="NCBI Taxonomy" id="1642303"/>
    <lineage>
        <taxon>Bacteria</taxon>
        <taxon>Bacillati</taxon>
        <taxon>Actinomycetota</taxon>
        <taxon>Actinomycetes</taxon>
        <taxon>Streptosporangiales</taxon>
        <taxon>Streptosporangiaceae</taxon>
        <taxon>Nonomuraea</taxon>
    </lineage>
</organism>
<keyword evidence="6" id="KW-1003">Cell membrane</keyword>
<keyword evidence="6" id="KW-0813">Transport</keyword>
<name>A0A5S4G5M2_9ACTN</name>
<dbReference type="InterPro" id="IPR000412">
    <property type="entry name" value="ABC_2_transport"/>
</dbReference>
<comment type="subcellular location">
    <subcellularLocation>
        <location evidence="6">Cell membrane</location>
        <topology evidence="6">Multi-pass membrane protein</topology>
    </subcellularLocation>
    <subcellularLocation>
        <location evidence="1">Membrane</location>
        <topology evidence="1">Multi-pass membrane protein</topology>
    </subcellularLocation>
</comment>
<dbReference type="PANTHER" id="PTHR43229:SF2">
    <property type="entry name" value="NODULATION PROTEIN J"/>
    <property type="match status" value="1"/>
</dbReference>
<feature type="transmembrane region" description="Helical" evidence="6">
    <location>
        <begin position="53"/>
        <end position="76"/>
    </location>
</feature>
<keyword evidence="3 6" id="KW-1133">Transmembrane helix</keyword>
<evidence type="ECO:0000256" key="2">
    <source>
        <dbReference type="ARBA" id="ARBA00022692"/>
    </source>
</evidence>
<feature type="transmembrane region" description="Helical" evidence="6">
    <location>
        <begin position="165"/>
        <end position="189"/>
    </location>
</feature>
<feature type="transmembrane region" description="Helical" evidence="6">
    <location>
        <begin position="82"/>
        <end position="106"/>
    </location>
</feature>
<dbReference type="Proteomes" id="UP000306628">
    <property type="component" value="Unassembled WGS sequence"/>
</dbReference>
<feature type="region of interest" description="Disordered" evidence="7">
    <location>
        <begin position="1"/>
        <end position="22"/>
    </location>
</feature>
<keyword evidence="10" id="KW-1185">Reference proteome</keyword>
<feature type="transmembrane region" description="Helical" evidence="6">
    <location>
        <begin position="196"/>
        <end position="215"/>
    </location>
</feature>
<evidence type="ECO:0000256" key="7">
    <source>
        <dbReference type="SAM" id="MobiDB-lite"/>
    </source>
</evidence>
<protein>
    <recommendedName>
        <fullName evidence="6">Transport permease protein</fullName>
    </recommendedName>
</protein>
<dbReference type="GO" id="GO:0140359">
    <property type="term" value="F:ABC-type transporter activity"/>
    <property type="evidence" value="ECO:0007669"/>
    <property type="project" value="InterPro"/>
</dbReference>
<comment type="similarity">
    <text evidence="6">Belongs to the ABC-2 integral membrane protein family.</text>
</comment>
<evidence type="ECO:0000256" key="4">
    <source>
        <dbReference type="ARBA" id="ARBA00023136"/>
    </source>
</evidence>
<dbReference type="InterPro" id="IPR047817">
    <property type="entry name" value="ABC2_TM_bact-type"/>
</dbReference>
<dbReference type="PROSITE" id="PS51012">
    <property type="entry name" value="ABC_TM2"/>
    <property type="match status" value="1"/>
</dbReference>
<accession>A0A5S4G5M2</accession>
<evidence type="ECO:0000259" key="8">
    <source>
        <dbReference type="PROSITE" id="PS51012"/>
    </source>
</evidence>
<dbReference type="PANTHER" id="PTHR43229">
    <property type="entry name" value="NODULATION PROTEIN J"/>
    <property type="match status" value="1"/>
</dbReference>
<dbReference type="InterPro" id="IPR013525">
    <property type="entry name" value="ABC2_TM"/>
</dbReference>
<keyword evidence="5" id="KW-0046">Antibiotic resistance</keyword>
<comment type="caution">
    <text evidence="9">The sequence shown here is derived from an EMBL/GenBank/DDBJ whole genome shotgun (WGS) entry which is preliminary data.</text>
</comment>
<proteinExistence type="inferred from homology"/>
<keyword evidence="2 6" id="KW-0812">Transmembrane</keyword>
<dbReference type="PIRSF" id="PIRSF006648">
    <property type="entry name" value="DrrB"/>
    <property type="match status" value="1"/>
</dbReference>
<gene>
    <name evidence="9" type="ORF">ETD85_37900</name>
</gene>
<dbReference type="GO" id="GO:0043190">
    <property type="term" value="C:ATP-binding cassette (ABC) transporter complex"/>
    <property type="evidence" value="ECO:0007669"/>
    <property type="project" value="InterPro"/>
</dbReference>
<feature type="transmembrane region" description="Helical" evidence="6">
    <location>
        <begin position="252"/>
        <end position="275"/>
    </location>
</feature>
<evidence type="ECO:0000313" key="10">
    <source>
        <dbReference type="Proteomes" id="UP000306628"/>
    </source>
</evidence>
<dbReference type="AlphaFoldDB" id="A0A5S4G5M2"/>
<evidence type="ECO:0000313" key="9">
    <source>
        <dbReference type="EMBL" id="TMR27814.1"/>
    </source>
</evidence>